<comment type="similarity">
    <text evidence="1">Belongs to the eukaryotic ribosomal protein eL13 family.</text>
</comment>
<name>A0AA35ZG97_LACSI</name>
<evidence type="ECO:0000256" key="2">
    <source>
        <dbReference type="ARBA" id="ARBA00008020"/>
    </source>
</evidence>
<proteinExistence type="inferred from homology"/>
<dbReference type="GO" id="GO:0140662">
    <property type="term" value="F:ATP-dependent protein folding chaperone"/>
    <property type="evidence" value="ECO:0007669"/>
    <property type="project" value="InterPro"/>
</dbReference>
<dbReference type="InterPro" id="IPR001380">
    <property type="entry name" value="Ribosomal_eL13"/>
</dbReference>
<keyword evidence="3" id="KW-0547">Nucleotide-binding</keyword>
<dbReference type="InterPro" id="IPR027410">
    <property type="entry name" value="TCP-1-like_intermed_sf"/>
</dbReference>
<evidence type="ECO:0000256" key="1">
    <source>
        <dbReference type="ARBA" id="ARBA00005640"/>
    </source>
</evidence>
<evidence type="ECO:0000313" key="9">
    <source>
        <dbReference type="Proteomes" id="UP001177003"/>
    </source>
</evidence>
<dbReference type="Gene3D" id="3.50.7.10">
    <property type="entry name" value="GroEL"/>
    <property type="match status" value="1"/>
</dbReference>
<keyword evidence="4" id="KW-0067">ATP-binding</keyword>
<evidence type="ECO:0000256" key="5">
    <source>
        <dbReference type="ARBA" id="ARBA00022980"/>
    </source>
</evidence>
<dbReference type="InterPro" id="IPR017998">
    <property type="entry name" value="Chaperone_TCP-1"/>
</dbReference>
<dbReference type="InterPro" id="IPR002423">
    <property type="entry name" value="Cpn60/GroEL/TCP-1"/>
</dbReference>
<evidence type="ECO:0000256" key="4">
    <source>
        <dbReference type="ARBA" id="ARBA00022840"/>
    </source>
</evidence>
<evidence type="ECO:0000256" key="3">
    <source>
        <dbReference type="ARBA" id="ARBA00022741"/>
    </source>
</evidence>
<evidence type="ECO:0000256" key="7">
    <source>
        <dbReference type="ARBA" id="ARBA00023274"/>
    </source>
</evidence>
<dbReference type="InterPro" id="IPR027409">
    <property type="entry name" value="GroEL-like_apical_dom_sf"/>
</dbReference>
<organism evidence="8 9">
    <name type="scientific">Lactuca saligna</name>
    <name type="common">Willowleaf lettuce</name>
    <dbReference type="NCBI Taxonomy" id="75948"/>
    <lineage>
        <taxon>Eukaryota</taxon>
        <taxon>Viridiplantae</taxon>
        <taxon>Streptophyta</taxon>
        <taxon>Embryophyta</taxon>
        <taxon>Tracheophyta</taxon>
        <taxon>Spermatophyta</taxon>
        <taxon>Magnoliopsida</taxon>
        <taxon>eudicotyledons</taxon>
        <taxon>Gunneridae</taxon>
        <taxon>Pentapetalae</taxon>
        <taxon>asterids</taxon>
        <taxon>campanulids</taxon>
        <taxon>Asterales</taxon>
        <taxon>Asteraceae</taxon>
        <taxon>Cichorioideae</taxon>
        <taxon>Cichorieae</taxon>
        <taxon>Lactucinae</taxon>
        <taxon>Lactuca</taxon>
    </lineage>
</organism>
<dbReference type="Pfam" id="PF00118">
    <property type="entry name" value="Cpn60_TCP1"/>
    <property type="match status" value="1"/>
</dbReference>
<dbReference type="Pfam" id="PF01294">
    <property type="entry name" value="Ribosomal_L13e"/>
    <property type="match status" value="1"/>
</dbReference>
<accession>A0AA35ZG97</accession>
<dbReference type="GO" id="GO:0005840">
    <property type="term" value="C:ribosome"/>
    <property type="evidence" value="ECO:0007669"/>
    <property type="project" value="UniProtKB-KW"/>
</dbReference>
<dbReference type="Gene3D" id="1.10.560.10">
    <property type="entry name" value="GroEL-like equatorial domain"/>
    <property type="match status" value="1"/>
</dbReference>
<keyword evidence="5" id="KW-0689">Ribosomal protein</keyword>
<keyword evidence="7" id="KW-0687">Ribonucleoprotein</keyword>
<sequence length="433" mass="48387">MKKFPTCTPDLRIVAEGDDVVTTSQKVNLRDELENICKALQGDKSYWYQQFIPMLPCILSADDEQSKSRLQVFLWALLAVRSQFGMLDDGARIHVIPHLFREAVDCGKLMLETSIVGRDESLDTSSVSKEFGTIHNLIQKDCVRIAVSDEVKYLRNSRAEQTKQVAEFHVRMNEIISSDLNQRRAFEDDIHSSLSSILASDDSIGASFPHSHVSEEVAAICDAKLKSSDIQAVVLFIYFPHSHVRVVVEVMVKQNNVFPNKEMQWQQKVVKVFPRPAVSLCPQVHCETSKYNMKLREDRGFSLEELKVNPDMVLQLENVGLSFTGKGESSQRKLIASGSHAGEEEGTHVILQLSNSPKSKVSVVRNEQGGNSVTTVLLRGSADSILDDLERPVDDGVNTYKALCKDSRIVLGAAATEIELATKLKEFSFSETW</sequence>
<evidence type="ECO:0000313" key="8">
    <source>
        <dbReference type="EMBL" id="CAI9292050.1"/>
    </source>
</evidence>
<reference evidence="8" key="1">
    <citation type="submission" date="2023-04" db="EMBL/GenBank/DDBJ databases">
        <authorList>
            <person name="Vijverberg K."/>
            <person name="Xiong W."/>
            <person name="Schranz E."/>
        </authorList>
    </citation>
    <scope>NUCLEOTIDE SEQUENCE</scope>
</reference>
<keyword evidence="6" id="KW-0143">Chaperone</keyword>
<dbReference type="GO" id="GO:0006412">
    <property type="term" value="P:translation"/>
    <property type="evidence" value="ECO:0007669"/>
    <property type="project" value="InterPro"/>
</dbReference>
<keyword evidence="9" id="KW-1185">Reference proteome</keyword>
<dbReference type="Proteomes" id="UP001177003">
    <property type="component" value="Chromosome 7"/>
</dbReference>
<dbReference type="GO" id="GO:1990904">
    <property type="term" value="C:ribonucleoprotein complex"/>
    <property type="evidence" value="ECO:0007669"/>
    <property type="project" value="UniProtKB-KW"/>
</dbReference>
<comment type="similarity">
    <text evidence="2">Belongs to the TCP-1 chaperonin family.</text>
</comment>
<dbReference type="EMBL" id="OX465083">
    <property type="protein sequence ID" value="CAI9292050.1"/>
    <property type="molecule type" value="Genomic_DNA"/>
</dbReference>
<dbReference type="PANTHER" id="PTHR11353">
    <property type="entry name" value="CHAPERONIN"/>
    <property type="match status" value="1"/>
</dbReference>
<dbReference type="SUPFAM" id="SSF54849">
    <property type="entry name" value="GroEL-intermediate domain like"/>
    <property type="match status" value="1"/>
</dbReference>
<dbReference type="GO" id="GO:0003735">
    <property type="term" value="F:structural constituent of ribosome"/>
    <property type="evidence" value="ECO:0007669"/>
    <property type="project" value="InterPro"/>
</dbReference>
<evidence type="ECO:0000256" key="6">
    <source>
        <dbReference type="ARBA" id="ARBA00023186"/>
    </source>
</evidence>
<dbReference type="InterPro" id="IPR027413">
    <property type="entry name" value="GROEL-like_equatorial_sf"/>
</dbReference>
<dbReference type="GO" id="GO:0005524">
    <property type="term" value="F:ATP binding"/>
    <property type="evidence" value="ECO:0007669"/>
    <property type="project" value="UniProtKB-KW"/>
</dbReference>
<dbReference type="AlphaFoldDB" id="A0AA35ZG97"/>
<gene>
    <name evidence="8" type="ORF">LSALG_LOCUS31149</name>
</gene>
<protein>
    <submittedName>
        <fullName evidence="8">Uncharacterized protein</fullName>
    </submittedName>
</protein>
<dbReference type="Gene3D" id="3.30.260.10">
    <property type="entry name" value="TCP-1-like chaperonin intermediate domain"/>
    <property type="match status" value="1"/>
</dbReference>